<accession>A0ABS8ST00</accession>
<keyword evidence="2" id="KW-1185">Reference proteome</keyword>
<gene>
    <name evidence="1" type="ORF">HAX54_047738</name>
</gene>
<dbReference type="Proteomes" id="UP000823775">
    <property type="component" value="Unassembled WGS sequence"/>
</dbReference>
<organism evidence="1 2">
    <name type="scientific">Datura stramonium</name>
    <name type="common">Jimsonweed</name>
    <name type="synonym">Common thornapple</name>
    <dbReference type="NCBI Taxonomy" id="4076"/>
    <lineage>
        <taxon>Eukaryota</taxon>
        <taxon>Viridiplantae</taxon>
        <taxon>Streptophyta</taxon>
        <taxon>Embryophyta</taxon>
        <taxon>Tracheophyta</taxon>
        <taxon>Spermatophyta</taxon>
        <taxon>Magnoliopsida</taxon>
        <taxon>eudicotyledons</taxon>
        <taxon>Gunneridae</taxon>
        <taxon>Pentapetalae</taxon>
        <taxon>asterids</taxon>
        <taxon>lamiids</taxon>
        <taxon>Solanales</taxon>
        <taxon>Solanaceae</taxon>
        <taxon>Solanoideae</taxon>
        <taxon>Datureae</taxon>
        <taxon>Datura</taxon>
    </lineage>
</organism>
<comment type="caution">
    <text evidence="1">The sequence shown here is derived from an EMBL/GenBank/DDBJ whole genome shotgun (WGS) entry which is preliminary data.</text>
</comment>
<evidence type="ECO:0000313" key="2">
    <source>
        <dbReference type="Proteomes" id="UP000823775"/>
    </source>
</evidence>
<sequence>MVPSFTIWRLKTQVLPGERKIKEVWGRYAKDQIIEIVDLKRRKKRNLGGLEIAEREVWFHKERTTRVALLKRLVGEFFCGGGGVVDCGGAWLSDQWGLIVLLAILEHSFHGKFWKLG</sequence>
<proteinExistence type="predicted"/>
<evidence type="ECO:0000313" key="1">
    <source>
        <dbReference type="EMBL" id="MCD7462087.1"/>
    </source>
</evidence>
<dbReference type="EMBL" id="JACEIK010000778">
    <property type="protein sequence ID" value="MCD7462087.1"/>
    <property type="molecule type" value="Genomic_DNA"/>
</dbReference>
<reference evidence="1 2" key="1">
    <citation type="journal article" date="2021" name="BMC Genomics">
        <title>Datura genome reveals duplications of psychoactive alkaloid biosynthetic genes and high mutation rate following tissue culture.</title>
        <authorList>
            <person name="Rajewski A."/>
            <person name="Carter-House D."/>
            <person name="Stajich J."/>
            <person name="Litt A."/>
        </authorList>
    </citation>
    <scope>NUCLEOTIDE SEQUENCE [LARGE SCALE GENOMIC DNA]</scope>
    <source>
        <strain evidence="1">AR-01</strain>
    </source>
</reference>
<name>A0ABS8ST00_DATST</name>
<protein>
    <submittedName>
        <fullName evidence="1">Uncharacterized protein</fullName>
    </submittedName>
</protein>